<dbReference type="KEGG" id="shun:DWB77_07281"/>
<dbReference type="Gene3D" id="3.30.2010.10">
    <property type="entry name" value="Metalloproteases ('zincins'), catalytic domain"/>
    <property type="match status" value="1"/>
</dbReference>
<dbReference type="OrthoDB" id="7870694at2"/>
<dbReference type="PANTHER" id="PTHR43221">
    <property type="entry name" value="PROTEASE HTPX"/>
    <property type="match status" value="1"/>
</dbReference>
<evidence type="ECO:0000256" key="12">
    <source>
        <dbReference type="SAM" id="Phobius"/>
    </source>
</evidence>
<evidence type="ECO:0000256" key="2">
    <source>
        <dbReference type="ARBA" id="ARBA00022475"/>
    </source>
</evidence>
<proteinExistence type="predicted"/>
<evidence type="ECO:0000256" key="11">
    <source>
        <dbReference type="SAM" id="MobiDB-lite"/>
    </source>
</evidence>
<dbReference type="GO" id="GO:0046872">
    <property type="term" value="F:metal ion binding"/>
    <property type="evidence" value="ECO:0007669"/>
    <property type="project" value="UniProtKB-KW"/>
</dbReference>
<evidence type="ECO:0000256" key="8">
    <source>
        <dbReference type="ARBA" id="ARBA00022989"/>
    </source>
</evidence>
<evidence type="ECO:0000256" key="5">
    <source>
        <dbReference type="ARBA" id="ARBA00022723"/>
    </source>
</evidence>
<evidence type="ECO:0000256" key="9">
    <source>
        <dbReference type="ARBA" id="ARBA00023049"/>
    </source>
</evidence>
<dbReference type="EC" id="3.4.24.-" evidence="14"/>
<keyword evidence="2" id="KW-1003">Cell membrane</keyword>
<evidence type="ECO:0000259" key="13">
    <source>
        <dbReference type="Pfam" id="PF01435"/>
    </source>
</evidence>
<feature type="domain" description="Peptidase M48" evidence="13">
    <location>
        <begin position="176"/>
        <end position="412"/>
    </location>
</feature>
<keyword evidence="7" id="KW-0862">Zinc</keyword>
<feature type="region of interest" description="Disordered" evidence="11">
    <location>
        <begin position="1"/>
        <end position="36"/>
    </location>
</feature>
<keyword evidence="15" id="KW-1185">Reference proteome</keyword>
<feature type="compositionally biased region" description="Polar residues" evidence="11">
    <location>
        <begin position="22"/>
        <end position="36"/>
    </location>
</feature>
<dbReference type="InterPro" id="IPR050083">
    <property type="entry name" value="HtpX_protease"/>
</dbReference>
<dbReference type="InterPro" id="IPR001915">
    <property type="entry name" value="Peptidase_M48"/>
</dbReference>
<keyword evidence="10 12" id="KW-0472">Membrane</keyword>
<evidence type="ECO:0000313" key="15">
    <source>
        <dbReference type="Proteomes" id="UP000271554"/>
    </source>
</evidence>
<keyword evidence="9" id="KW-0482">Metalloprotease</keyword>
<reference evidence="14 15" key="1">
    <citation type="submission" date="2018-10" db="EMBL/GenBank/DDBJ databases">
        <title>Relationship between Morphology and Antimicrobial Activity in Streptomyces.</title>
        <authorList>
            <person name="Kang H.J."/>
            <person name="Kim S.B."/>
        </authorList>
    </citation>
    <scope>NUCLEOTIDE SEQUENCE [LARGE SCALE GENOMIC DNA]</scope>
    <source>
        <strain evidence="14 15">BH38</strain>
    </source>
</reference>
<dbReference type="GO" id="GO:0004222">
    <property type="term" value="F:metalloendopeptidase activity"/>
    <property type="evidence" value="ECO:0007669"/>
    <property type="project" value="InterPro"/>
</dbReference>
<name>A0A387HME4_9ACTN</name>
<protein>
    <submittedName>
        <fullName evidence="14">Protease HtpX</fullName>
        <ecNumber evidence="14">3.4.24.-</ecNumber>
    </submittedName>
</protein>
<dbReference type="Pfam" id="PF01435">
    <property type="entry name" value="Peptidase_M48"/>
    <property type="match status" value="1"/>
</dbReference>
<keyword evidence="8 12" id="KW-1133">Transmembrane helix</keyword>
<sequence length="457" mass="49041">MGYSAPLPGRLREEPGEGAQSVGEQQLTPAVGQSTACPQCGAEVPDDKRFAKWCTACDWNVDPGDKEPVRGRFEKAQRRLAHRYGEQLHARLLAGDTASDSASRQQDRSGILARAVALAVHTVTVALAVGGVLLIVLGPGIQPFLGGILLVTAVVLRPRFGKLRPDGPVLHRADAPRLYALVDEVSSSVGTQGVDVVVVDAQYNASVATHGLKGRRSLHIGLALWEVLDPQERVALLGHELGHYANGDVRHGRLVGTALHSLHHWLYFLTPVPTLYRRRTVPELAAAALISVPRSVVHAVALLLEGLALRGSQRSEYLADRAAVRVGSAAAATRMMDRLLIGNSITTALRTESVRAQARISGADPQAAADGLWERIAERAATVSEREYERLRRVSVLRGHSVDSTHPPTHLRRHLMEVGEPAAPTVVVDPETAAAIATELAPARVALARQVIRDQAG</sequence>
<dbReference type="PANTHER" id="PTHR43221:SF2">
    <property type="entry name" value="PROTEASE HTPX HOMOLOG"/>
    <property type="match status" value="1"/>
</dbReference>
<dbReference type="Proteomes" id="UP000271554">
    <property type="component" value="Chromosome"/>
</dbReference>
<dbReference type="CDD" id="cd07328">
    <property type="entry name" value="M48_Ste24p_like"/>
    <property type="match status" value="1"/>
</dbReference>
<evidence type="ECO:0000256" key="3">
    <source>
        <dbReference type="ARBA" id="ARBA00022670"/>
    </source>
</evidence>
<dbReference type="AlphaFoldDB" id="A0A387HME4"/>
<keyword evidence="4 12" id="KW-0812">Transmembrane</keyword>
<organism evidence="14 15">
    <name type="scientific">Streptomyces hundungensis</name>
    <dbReference type="NCBI Taxonomy" id="1077946"/>
    <lineage>
        <taxon>Bacteria</taxon>
        <taxon>Bacillati</taxon>
        <taxon>Actinomycetota</taxon>
        <taxon>Actinomycetes</taxon>
        <taxon>Kitasatosporales</taxon>
        <taxon>Streptomycetaceae</taxon>
        <taxon>Streptomyces</taxon>
    </lineage>
</organism>
<accession>A0A387HME4</accession>
<evidence type="ECO:0000313" key="14">
    <source>
        <dbReference type="EMBL" id="AYG85065.1"/>
    </source>
</evidence>
<evidence type="ECO:0000256" key="10">
    <source>
        <dbReference type="ARBA" id="ARBA00023136"/>
    </source>
</evidence>
<comment type="cofactor">
    <cofactor evidence="1">
        <name>Zn(2+)</name>
        <dbReference type="ChEBI" id="CHEBI:29105"/>
    </cofactor>
</comment>
<keyword evidence="6 14" id="KW-0378">Hydrolase</keyword>
<dbReference type="GO" id="GO:0006508">
    <property type="term" value="P:proteolysis"/>
    <property type="evidence" value="ECO:0007669"/>
    <property type="project" value="UniProtKB-KW"/>
</dbReference>
<gene>
    <name evidence="14" type="primary">htpX_5</name>
    <name evidence="14" type="ORF">DWB77_07281</name>
</gene>
<evidence type="ECO:0000256" key="1">
    <source>
        <dbReference type="ARBA" id="ARBA00001947"/>
    </source>
</evidence>
<keyword evidence="3 14" id="KW-0645">Protease</keyword>
<evidence type="ECO:0000256" key="6">
    <source>
        <dbReference type="ARBA" id="ARBA00022801"/>
    </source>
</evidence>
<feature type="transmembrane region" description="Helical" evidence="12">
    <location>
        <begin position="111"/>
        <end position="134"/>
    </location>
</feature>
<keyword evidence="5" id="KW-0479">Metal-binding</keyword>
<evidence type="ECO:0000256" key="4">
    <source>
        <dbReference type="ARBA" id="ARBA00022692"/>
    </source>
</evidence>
<evidence type="ECO:0000256" key="7">
    <source>
        <dbReference type="ARBA" id="ARBA00022833"/>
    </source>
</evidence>
<dbReference type="EMBL" id="CP032698">
    <property type="protein sequence ID" value="AYG85065.1"/>
    <property type="molecule type" value="Genomic_DNA"/>
</dbReference>